<dbReference type="InterPro" id="IPR036640">
    <property type="entry name" value="ABC1_TM_sf"/>
</dbReference>
<keyword evidence="6 11" id="KW-1133">Transmembrane helix</keyword>
<dbReference type="Gene3D" id="1.20.1560.10">
    <property type="entry name" value="ABC transporter type 1, transmembrane domain"/>
    <property type="match status" value="2"/>
</dbReference>
<feature type="transmembrane region" description="Helical" evidence="11">
    <location>
        <begin position="182"/>
        <end position="201"/>
    </location>
</feature>
<dbReference type="SUPFAM" id="SSF52540">
    <property type="entry name" value="P-loop containing nucleoside triphosphate hydrolases"/>
    <property type="match status" value="1"/>
</dbReference>
<evidence type="ECO:0000313" key="14">
    <source>
        <dbReference type="EMBL" id="AEI05368.1"/>
    </source>
</evidence>
<dbReference type="KEGG" id="ocg:OCA5_c06450"/>
<evidence type="ECO:0000259" key="12">
    <source>
        <dbReference type="PROSITE" id="PS50893"/>
    </source>
</evidence>
<gene>
    <name evidence="14" type="ordered locus">OCA5_c06450</name>
</gene>
<comment type="similarity">
    <text evidence="2">Belongs to the ABC transporter superfamily.</text>
</comment>
<feature type="transmembrane region" description="Helical" evidence="11">
    <location>
        <begin position="160"/>
        <end position="176"/>
    </location>
</feature>
<proteinExistence type="inferred from homology"/>
<dbReference type="InterPro" id="IPR003593">
    <property type="entry name" value="AAA+_ATPase"/>
</dbReference>
<dbReference type="InterPro" id="IPR011527">
    <property type="entry name" value="ABC1_TM_dom"/>
</dbReference>
<evidence type="ECO:0000259" key="13">
    <source>
        <dbReference type="PROSITE" id="PS50929"/>
    </source>
</evidence>
<dbReference type="InterPro" id="IPR039421">
    <property type="entry name" value="Type_1_exporter"/>
</dbReference>
<name>F8BXF2_AFIC5</name>
<dbReference type="InterPro" id="IPR027417">
    <property type="entry name" value="P-loop_NTPase"/>
</dbReference>
<dbReference type="Gene3D" id="3.40.50.300">
    <property type="entry name" value="P-loop containing nucleotide triphosphate hydrolases"/>
    <property type="match status" value="1"/>
</dbReference>
<dbReference type="PANTHER" id="PTHR24221">
    <property type="entry name" value="ATP-BINDING CASSETTE SUB-FAMILY B"/>
    <property type="match status" value="1"/>
</dbReference>
<dbReference type="GO" id="GO:0034040">
    <property type="term" value="F:ATPase-coupled lipid transmembrane transporter activity"/>
    <property type="evidence" value="ECO:0007669"/>
    <property type="project" value="TreeGrafter"/>
</dbReference>
<dbReference type="GO" id="GO:0005524">
    <property type="term" value="F:ATP binding"/>
    <property type="evidence" value="ECO:0007669"/>
    <property type="project" value="UniProtKB-KW"/>
</dbReference>
<sequence length="621" mass="68237">MLRLQRPAILAPPPPSAPPASLLGFCRYFLAEHRTIFIWLFVCGFGVAFADALVAVFIGKMVAFVGQADRWAAWHERWPMLLALLLVIGLLRPLFIWLDLRIRNGFLIPGVTSRMRWISHWHVVRQSWSFFQSDSPGRLAHWVMQTPGALREVAEAAIRAVWYLAMYGLTSAVLLANADWRLMLPILAWFIGFALLLRRFVPQLRLRADSNADKYSRLMAELVDCYGNILTVKMFTAAATTDGPIRNAVLAHDEAQARHMASVTGFMTRLTLLNTALLLATAVIGGTLWLHDRVAAEAVAMALPLVWQAANTGGWVAWEVSGIYQNLGEIRQGMGVIAAPNAMPDNDGAAALDARRGAITFNRVTFGYGDRPPVFQNFSLNIAPGEKLGIVGRSGAGKSTLVALLLRLMDVQGGDIRIDGQDIRTVSAESLRERISVVTQDVSLFHRSIRDNILCGKPDTSDAELQAALHRARAFEFVTDVEDEDGRRGLDATVGERGGKLSGGQRQRIMLARAILKDAPIVILDEATSALDSEAELAIGQEIEALMAGKTIISIAHRLSALTRMDRILVIDDGRVVEEGTHDALLSKDGLYARLWRQQTAESQPQSETARSVNQSISVKG</sequence>
<evidence type="ECO:0000256" key="9">
    <source>
        <dbReference type="ARBA" id="ARBA00024725"/>
    </source>
</evidence>
<dbReference type="SMART" id="SM00382">
    <property type="entry name" value="AAA"/>
    <property type="match status" value="1"/>
</dbReference>
<evidence type="ECO:0000256" key="4">
    <source>
        <dbReference type="ARBA" id="ARBA00022741"/>
    </source>
</evidence>
<dbReference type="Pfam" id="PF00664">
    <property type="entry name" value="ABC_membrane"/>
    <property type="match status" value="1"/>
</dbReference>
<organism evidence="14 15">
    <name type="scientific">Afipia carboxidovorans (strain ATCC 49405 / DSM 1227 / KCTC 32145 / OM5)</name>
    <name type="common">Oligotropha carboxidovorans</name>
    <dbReference type="NCBI Taxonomy" id="504832"/>
    <lineage>
        <taxon>Bacteria</taxon>
        <taxon>Pseudomonadati</taxon>
        <taxon>Pseudomonadota</taxon>
        <taxon>Alphaproteobacteria</taxon>
        <taxon>Hyphomicrobiales</taxon>
        <taxon>Nitrobacteraceae</taxon>
        <taxon>Afipia</taxon>
    </lineage>
</organism>
<reference evidence="14 15" key="1">
    <citation type="journal article" date="2011" name="J. Bacteriol.">
        <title>Complete genome sequences of the chemolithoautotrophic Oligotropha carboxidovorans strains OM4 and OM5.</title>
        <authorList>
            <person name="Volland S."/>
            <person name="Rachinger M."/>
            <person name="Strittmatter A."/>
            <person name="Daniel R."/>
            <person name="Gottschalk G."/>
            <person name="Meyer O."/>
        </authorList>
    </citation>
    <scope>NUCLEOTIDE SEQUENCE [LARGE SCALE GENOMIC DNA]</scope>
    <source>
        <strain evidence="15">ATCC 49405 / DSM 1227 / KCTC 32145 / OM5</strain>
    </source>
</reference>
<keyword evidence="3 11" id="KW-0812">Transmembrane</keyword>
<dbReference type="Proteomes" id="UP000007730">
    <property type="component" value="Chromosome"/>
</dbReference>
<dbReference type="InterPro" id="IPR003439">
    <property type="entry name" value="ABC_transporter-like_ATP-bd"/>
</dbReference>
<feature type="domain" description="ABC transporter" evidence="12">
    <location>
        <begin position="359"/>
        <end position="598"/>
    </location>
</feature>
<evidence type="ECO:0000256" key="11">
    <source>
        <dbReference type="SAM" id="Phobius"/>
    </source>
</evidence>
<keyword evidence="7 11" id="KW-0472">Membrane</keyword>
<protein>
    <submittedName>
        <fullName evidence="14">ABC transporter ATP-binding protein/permease</fullName>
    </submittedName>
</protein>
<feature type="transmembrane region" description="Helical" evidence="11">
    <location>
        <begin position="36"/>
        <end position="58"/>
    </location>
</feature>
<evidence type="ECO:0000256" key="6">
    <source>
        <dbReference type="ARBA" id="ARBA00022989"/>
    </source>
</evidence>
<dbReference type="GO" id="GO:0016887">
    <property type="term" value="F:ATP hydrolysis activity"/>
    <property type="evidence" value="ECO:0007669"/>
    <property type="project" value="InterPro"/>
</dbReference>
<keyword evidence="5 14" id="KW-0067">ATP-binding</keyword>
<dbReference type="RefSeq" id="WP_013912831.1">
    <property type="nucleotide sequence ID" value="NC_011386.1"/>
</dbReference>
<keyword evidence="15" id="KW-1185">Reference proteome</keyword>
<dbReference type="AlphaFoldDB" id="F8BXF2"/>
<evidence type="ECO:0000256" key="8">
    <source>
        <dbReference type="ARBA" id="ARBA00024722"/>
    </source>
</evidence>
<dbReference type="PANTHER" id="PTHR24221:SF203">
    <property type="entry name" value="ATP-BINDING_PERMEASE FUSION ABC TRANSPORTER-RELATED"/>
    <property type="match status" value="1"/>
</dbReference>
<evidence type="ECO:0000256" key="3">
    <source>
        <dbReference type="ARBA" id="ARBA00022692"/>
    </source>
</evidence>
<dbReference type="HOGENOM" id="CLU_000604_84_5_5"/>
<dbReference type="EMBL" id="CP002826">
    <property type="protein sequence ID" value="AEI05368.1"/>
    <property type="molecule type" value="Genomic_DNA"/>
</dbReference>
<dbReference type="STRING" id="504832.OCA5_c06450"/>
<comment type="subcellular location">
    <subcellularLocation>
        <location evidence="1">Cell membrane</location>
        <topology evidence="1">Multi-pass membrane protein</topology>
    </subcellularLocation>
</comment>
<dbReference type="PROSITE" id="PS50893">
    <property type="entry name" value="ABC_TRANSPORTER_2"/>
    <property type="match status" value="1"/>
</dbReference>
<dbReference type="SUPFAM" id="SSF90123">
    <property type="entry name" value="ABC transporter transmembrane region"/>
    <property type="match status" value="1"/>
</dbReference>
<evidence type="ECO:0000256" key="10">
    <source>
        <dbReference type="SAM" id="MobiDB-lite"/>
    </source>
</evidence>
<dbReference type="FunFam" id="3.40.50.300:FF:000218">
    <property type="entry name" value="Multidrug ABC transporter ATP-binding protein"/>
    <property type="match status" value="1"/>
</dbReference>
<evidence type="ECO:0000256" key="1">
    <source>
        <dbReference type="ARBA" id="ARBA00004651"/>
    </source>
</evidence>
<comment type="function">
    <text evidence="8">Involved in beta-(1--&gt;2)glucan export. Transmembrane domains (TMD) form a pore in the inner membrane and the ATP-binding domain (NBD) is responsible for energy generation.</text>
</comment>
<evidence type="ECO:0000256" key="5">
    <source>
        <dbReference type="ARBA" id="ARBA00022840"/>
    </source>
</evidence>
<feature type="transmembrane region" description="Helical" evidence="11">
    <location>
        <begin position="78"/>
        <end position="98"/>
    </location>
</feature>
<dbReference type="GO" id="GO:0140359">
    <property type="term" value="F:ABC-type transporter activity"/>
    <property type="evidence" value="ECO:0007669"/>
    <property type="project" value="InterPro"/>
</dbReference>
<dbReference type="OrthoDB" id="9804259at2"/>
<evidence type="ECO:0000313" key="15">
    <source>
        <dbReference type="Proteomes" id="UP000007730"/>
    </source>
</evidence>
<accession>F8BXF2</accession>
<dbReference type="eggNOG" id="COG1132">
    <property type="taxonomic scope" value="Bacteria"/>
</dbReference>
<dbReference type="GO" id="GO:0005886">
    <property type="term" value="C:plasma membrane"/>
    <property type="evidence" value="ECO:0007669"/>
    <property type="project" value="UniProtKB-SubCell"/>
</dbReference>
<feature type="transmembrane region" description="Helical" evidence="11">
    <location>
        <begin position="270"/>
        <end position="290"/>
    </location>
</feature>
<dbReference type="PROSITE" id="PS50929">
    <property type="entry name" value="ABC_TM1F"/>
    <property type="match status" value="1"/>
</dbReference>
<dbReference type="Pfam" id="PF00005">
    <property type="entry name" value="ABC_tran"/>
    <property type="match status" value="1"/>
</dbReference>
<evidence type="ECO:0000256" key="7">
    <source>
        <dbReference type="ARBA" id="ARBA00023136"/>
    </source>
</evidence>
<feature type="domain" description="ABC transmembrane type-1" evidence="13">
    <location>
        <begin position="38"/>
        <end position="325"/>
    </location>
</feature>
<comment type="function">
    <text evidence="9">Part of an ABC transporter complex. Transmembrane domains (TMD) form a pore in the inner membrane and the ATP-binding domain (NBD) is responsible for energy generation.</text>
</comment>
<dbReference type="PROSITE" id="PS00211">
    <property type="entry name" value="ABC_TRANSPORTER_1"/>
    <property type="match status" value="1"/>
</dbReference>
<evidence type="ECO:0000256" key="2">
    <source>
        <dbReference type="ARBA" id="ARBA00005417"/>
    </source>
</evidence>
<keyword evidence="4" id="KW-0547">Nucleotide-binding</keyword>
<feature type="region of interest" description="Disordered" evidence="10">
    <location>
        <begin position="600"/>
        <end position="621"/>
    </location>
</feature>
<dbReference type="InterPro" id="IPR017871">
    <property type="entry name" value="ABC_transporter-like_CS"/>
</dbReference>